<organism evidence="2 3">
    <name type="scientific">Steinernema carpocapsae</name>
    <name type="common">Entomopathogenic nematode</name>
    <dbReference type="NCBI Taxonomy" id="34508"/>
    <lineage>
        <taxon>Eukaryota</taxon>
        <taxon>Metazoa</taxon>
        <taxon>Ecdysozoa</taxon>
        <taxon>Nematoda</taxon>
        <taxon>Chromadorea</taxon>
        <taxon>Rhabditida</taxon>
        <taxon>Tylenchina</taxon>
        <taxon>Panagrolaimomorpha</taxon>
        <taxon>Strongyloidoidea</taxon>
        <taxon>Steinernematidae</taxon>
        <taxon>Steinernema</taxon>
    </lineage>
</organism>
<sequence>MKIHQKNETLKEKNNKSAMMKSLHKKPEGEMPAVSPVERPSEEFGMNHRKLWRSRRSRILSRCREAQRSEKRGAKGGFTREAEEIEDHRGAGVPLQALKPVQPKNEQRRESTGSDQAGKDLGTESGRRQPRGQQGEVHTAEHRYCEASQA</sequence>
<reference evidence="2 3" key="1">
    <citation type="journal article" date="2015" name="Genome Biol.">
        <title>Comparative genomics of Steinernema reveals deeply conserved gene regulatory networks.</title>
        <authorList>
            <person name="Dillman A.R."/>
            <person name="Macchietto M."/>
            <person name="Porter C.F."/>
            <person name="Rogers A."/>
            <person name="Williams B."/>
            <person name="Antoshechkin I."/>
            <person name="Lee M.M."/>
            <person name="Goodwin Z."/>
            <person name="Lu X."/>
            <person name="Lewis E.E."/>
            <person name="Goodrich-Blair H."/>
            <person name="Stock S.P."/>
            <person name="Adams B.J."/>
            <person name="Sternberg P.W."/>
            <person name="Mortazavi A."/>
        </authorList>
    </citation>
    <scope>NUCLEOTIDE SEQUENCE [LARGE SCALE GENOMIC DNA]</scope>
    <source>
        <strain evidence="2 3">ALL</strain>
    </source>
</reference>
<proteinExistence type="predicted"/>
<gene>
    <name evidence="2" type="ORF">L596_009535</name>
</gene>
<evidence type="ECO:0000313" key="2">
    <source>
        <dbReference type="EMBL" id="TKR95355.1"/>
    </source>
</evidence>
<dbReference type="Proteomes" id="UP000298663">
    <property type="component" value="Unassembled WGS sequence"/>
</dbReference>
<feature type="compositionally biased region" description="Basic and acidic residues" evidence="1">
    <location>
        <begin position="138"/>
        <end position="150"/>
    </location>
</feature>
<accession>A0A4V6A6L2</accession>
<feature type="compositionally biased region" description="Basic and acidic residues" evidence="1">
    <location>
        <begin position="1"/>
        <end position="15"/>
    </location>
</feature>
<protein>
    <submittedName>
        <fullName evidence="2">Uncharacterized protein</fullName>
    </submittedName>
</protein>
<evidence type="ECO:0000313" key="3">
    <source>
        <dbReference type="Proteomes" id="UP000298663"/>
    </source>
</evidence>
<comment type="caution">
    <text evidence="2">The sequence shown here is derived from an EMBL/GenBank/DDBJ whole genome shotgun (WGS) entry which is preliminary data.</text>
</comment>
<feature type="compositionally biased region" description="Basic and acidic residues" evidence="1">
    <location>
        <begin position="105"/>
        <end position="127"/>
    </location>
</feature>
<keyword evidence="3" id="KW-1185">Reference proteome</keyword>
<reference evidence="2 3" key="2">
    <citation type="journal article" date="2019" name="G3 (Bethesda)">
        <title>Hybrid Assembly of the Genome of the Entomopathogenic Nematode Steinernema carpocapsae Identifies the X-Chromosome.</title>
        <authorList>
            <person name="Serra L."/>
            <person name="Macchietto M."/>
            <person name="Macias-Munoz A."/>
            <person name="McGill C.J."/>
            <person name="Rodriguez I.M."/>
            <person name="Rodriguez B."/>
            <person name="Murad R."/>
            <person name="Mortazavi A."/>
        </authorList>
    </citation>
    <scope>NUCLEOTIDE SEQUENCE [LARGE SCALE GENOMIC DNA]</scope>
    <source>
        <strain evidence="2 3">ALL</strain>
    </source>
</reference>
<feature type="compositionally biased region" description="Basic and acidic residues" evidence="1">
    <location>
        <begin position="62"/>
        <end position="90"/>
    </location>
</feature>
<dbReference type="AlphaFoldDB" id="A0A4V6A6L2"/>
<feature type="region of interest" description="Disordered" evidence="1">
    <location>
        <begin position="1"/>
        <end position="150"/>
    </location>
</feature>
<name>A0A4V6A6L2_STECR</name>
<evidence type="ECO:0000256" key="1">
    <source>
        <dbReference type="SAM" id="MobiDB-lite"/>
    </source>
</evidence>
<dbReference type="EMBL" id="AZBU02000002">
    <property type="protein sequence ID" value="TKR95355.1"/>
    <property type="molecule type" value="Genomic_DNA"/>
</dbReference>
<feature type="compositionally biased region" description="Basic residues" evidence="1">
    <location>
        <begin position="47"/>
        <end position="61"/>
    </location>
</feature>